<comment type="similarity">
    <text evidence="1">Belongs to the methylamine corrinoid protein family.</text>
</comment>
<dbReference type="PROSITE" id="PS51337">
    <property type="entry name" value="B12_BINDING_NTER"/>
    <property type="match status" value="1"/>
</dbReference>
<dbReference type="InterPro" id="IPR003759">
    <property type="entry name" value="Cbl-bd_cap"/>
</dbReference>
<dbReference type="AlphaFoldDB" id="A0AB73TBH8"/>
<sequence length="217" mass="23804">MEIKDYLSLISQTIRNGQPKYTERMVLEALDHGVTAGDILNRSFIPTMKDMGQRYKEDEVYIAKILSAARAMKYGLRVLKPRLEAEGEDSMHKGKVILGTVVGDLHDVGKNLVGLMFESAGFEVIDLGIDVSEKKFVQAVKDHPDAAIVCISSLLTTSLGNMKSIVKALNGMEERKNFRIMVGGAPVTQEFSDEIGADAYTDNAYDAAEAAKTFVLP</sequence>
<dbReference type="InterPro" id="IPR036594">
    <property type="entry name" value="Meth_synthase_dom"/>
</dbReference>
<dbReference type="InterPro" id="IPR006158">
    <property type="entry name" value="Cobalamin-bd"/>
</dbReference>
<dbReference type="GO" id="GO:0046872">
    <property type="term" value="F:metal ion binding"/>
    <property type="evidence" value="ECO:0007669"/>
    <property type="project" value="UniProtKB-KW"/>
</dbReference>
<dbReference type="SMART" id="SM01018">
    <property type="entry name" value="B12-binding_2"/>
    <property type="match status" value="1"/>
</dbReference>
<proteinExistence type="inferred from homology"/>
<comment type="caution">
    <text evidence="6">The sequence shown here is derived from an EMBL/GenBank/DDBJ whole genome shotgun (WGS) entry which is preliminary data.</text>
</comment>
<keyword evidence="3" id="KW-0170">Cobalt</keyword>
<dbReference type="GO" id="GO:0046653">
    <property type="term" value="P:tetrahydrofolate metabolic process"/>
    <property type="evidence" value="ECO:0007669"/>
    <property type="project" value="TreeGrafter"/>
</dbReference>
<keyword evidence="7" id="KW-1185">Reference proteome</keyword>
<evidence type="ECO:0000259" key="4">
    <source>
        <dbReference type="PROSITE" id="PS51332"/>
    </source>
</evidence>
<evidence type="ECO:0000313" key="7">
    <source>
        <dbReference type="Proteomes" id="UP000245412"/>
    </source>
</evidence>
<dbReference type="InterPro" id="IPR036724">
    <property type="entry name" value="Cobalamin-bd_sf"/>
</dbReference>
<dbReference type="GO" id="GO:0031419">
    <property type="term" value="F:cobalamin binding"/>
    <property type="evidence" value="ECO:0007669"/>
    <property type="project" value="InterPro"/>
</dbReference>
<accession>A0AB73TBH8</accession>
<feature type="domain" description="B12-binding N-terminal" evidence="5">
    <location>
        <begin position="1"/>
        <end position="91"/>
    </location>
</feature>
<dbReference type="SUPFAM" id="SSF52242">
    <property type="entry name" value="Cobalamin (vitamin B12)-binding domain"/>
    <property type="match status" value="1"/>
</dbReference>
<keyword evidence="2" id="KW-0479">Metal-binding</keyword>
<dbReference type="GO" id="GO:0008705">
    <property type="term" value="F:methionine synthase activity"/>
    <property type="evidence" value="ECO:0007669"/>
    <property type="project" value="TreeGrafter"/>
</dbReference>
<name>A0AB73TBH8_9FIRM</name>
<dbReference type="GO" id="GO:0005829">
    <property type="term" value="C:cytosol"/>
    <property type="evidence" value="ECO:0007669"/>
    <property type="project" value="TreeGrafter"/>
</dbReference>
<dbReference type="InterPro" id="IPR050554">
    <property type="entry name" value="Met_Synthase/Corrinoid"/>
</dbReference>
<dbReference type="FunFam" id="3.40.50.280:FF:000003">
    <property type="entry name" value="Dimethylamine methyltransferase corrinoid protein"/>
    <property type="match status" value="1"/>
</dbReference>
<dbReference type="Pfam" id="PF02607">
    <property type="entry name" value="B12-binding_2"/>
    <property type="match status" value="1"/>
</dbReference>
<dbReference type="PANTHER" id="PTHR45833">
    <property type="entry name" value="METHIONINE SYNTHASE"/>
    <property type="match status" value="1"/>
</dbReference>
<dbReference type="PROSITE" id="PS51332">
    <property type="entry name" value="B12_BINDING"/>
    <property type="match status" value="1"/>
</dbReference>
<evidence type="ECO:0000256" key="2">
    <source>
        <dbReference type="ARBA" id="ARBA00022723"/>
    </source>
</evidence>
<evidence type="ECO:0000259" key="5">
    <source>
        <dbReference type="PROSITE" id="PS51337"/>
    </source>
</evidence>
<organism evidence="6 7">
    <name type="scientific">Murimonas intestini</name>
    <dbReference type="NCBI Taxonomy" id="1337051"/>
    <lineage>
        <taxon>Bacteria</taxon>
        <taxon>Bacillati</taxon>
        <taxon>Bacillota</taxon>
        <taxon>Clostridia</taxon>
        <taxon>Lachnospirales</taxon>
        <taxon>Lachnospiraceae</taxon>
        <taxon>Murimonas</taxon>
    </lineage>
</organism>
<gene>
    <name evidence="6" type="ORF">C7383_101771</name>
</gene>
<dbReference type="SUPFAM" id="SSF47644">
    <property type="entry name" value="Methionine synthase domain"/>
    <property type="match status" value="1"/>
</dbReference>
<dbReference type="PANTHER" id="PTHR45833:SF1">
    <property type="entry name" value="METHIONINE SYNTHASE"/>
    <property type="match status" value="1"/>
</dbReference>
<evidence type="ECO:0000256" key="3">
    <source>
        <dbReference type="ARBA" id="ARBA00023285"/>
    </source>
</evidence>
<dbReference type="GO" id="GO:0050667">
    <property type="term" value="P:homocysteine metabolic process"/>
    <property type="evidence" value="ECO:0007669"/>
    <property type="project" value="TreeGrafter"/>
</dbReference>
<dbReference type="Pfam" id="PF02310">
    <property type="entry name" value="B12-binding"/>
    <property type="match status" value="1"/>
</dbReference>
<feature type="domain" description="B12-binding" evidence="4">
    <location>
        <begin position="93"/>
        <end position="217"/>
    </location>
</feature>
<protein>
    <submittedName>
        <fullName evidence="6">Methanogenic corrinoid protein MtbC1</fullName>
    </submittedName>
</protein>
<dbReference type="RefSeq" id="WP_109624774.1">
    <property type="nucleotide sequence ID" value="NZ_CABJAT010000001.1"/>
</dbReference>
<reference evidence="6 7" key="1">
    <citation type="submission" date="2018-05" db="EMBL/GenBank/DDBJ databases">
        <authorList>
            <person name="Goeker M."/>
            <person name="Huntemann M."/>
            <person name="Clum A."/>
            <person name="Pillay M."/>
            <person name="Palaniappan K."/>
            <person name="Varghese N."/>
            <person name="Mikhailova N."/>
            <person name="Stamatis D."/>
            <person name="Reddy T."/>
            <person name="Daum C."/>
            <person name="Shapiro N."/>
            <person name="Ivanova N."/>
            <person name="Kyrpides N."/>
            <person name="Woyke T."/>
        </authorList>
    </citation>
    <scope>NUCLEOTIDE SEQUENCE [LARGE SCALE GENOMIC DNA]</scope>
    <source>
        <strain evidence="6 7">DSM 26524</strain>
    </source>
</reference>
<dbReference type="Gene3D" id="1.10.1240.10">
    <property type="entry name" value="Methionine synthase domain"/>
    <property type="match status" value="1"/>
</dbReference>
<dbReference type="Gene3D" id="3.40.50.280">
    <property type="entry name" value="Cobalamin-binding domain"/>
    <property type="match status" value="1"/>
</dbReference>
<evidence type="ECO:0000313" key="6">
    <source>
        <dbReference type="EMBL" id="PWJ79389.1"/>
    </source>
</evidence>
<dbReference type="Proteomes" id="UP000245412">
    <property type="component" value="Unassembled WGS sequence"/>
</dbReference>
<evidence type="ECO:0000256" key="1">
    <source>
        <dbReference type="ARBA" id="ARBA00010854"/>
    </source>
</evidence>
<dbReference type="EMBL" id="QGGY01000001">
    <property type="protein sequence ID" value="PWJ79389.1"/>
    <property type="molecule type" value="Genomic_DNA"/>
</dbReference>